<dbReference type="Proteomes" id="UP000826195">
    <property type="component" value="Unassembled WGS sequence"/>
</dbReference>
<gene>
    <name evidence="2" type="ORF">KQX54_019014</name>
</gene>
<keyword evidence="1" id="KW-0472">Membrane</keyword>
<accession>A0AAV7HT47</accession>
<dbReference type="EMBL" id="JAHXZJ010002237">
    <property type="protein sequence ID" value="KAH0547378.1"/>
    <property type="molecule type" value="Genomic_DNA"/>
</dbReference>
<evidence type="ECO:0000313" key="2">
    <source>
        <dbReference type="EMBL" id="KAH0547378.1"/>
    </source>
</evidence>
<keyword evidence="3" id="KW-1185">Reference proteome</keyword>
<dbReference type="AlphaFoldDB" id="A0AAV7HT47"/>
<sequence>MAELFQPFARDFNAGIFSPGVEPRIDEKVPRLMISWWLNSCKLSTSCHISSAQSEHQHLAPRCVQPLCRDLRHCSHPHFASHRLPKNPVLKTRGISEKMAAPKAGLGWLGRWVGKWVVGESSRWEKGVLCLQATFETSVHPLSLKFIPPPFVGSSSFCFHVLKLVVIFETIFMLLLLLLQGFIFEVLEEGREGKDYGVVIEFRQTCKLADYEWDGVDLPSGIEPRGVAHANGKCFSVSSLSDSARISLLEDVPQALGVGATGWLRRVKRGVKEAGSKEARESSF</sequence>
<protein>
    <submittedName>
        <fullName evidence="2">Uncharacterized protein</fullName>
    </submittedName>
</protein>
<reference evidence="2 3" key="1">
    <citation type="journal article" date="2021" name="J. Hered.">
        <title>A chromosome-level genome assembly of the parasitoid wasp, Cotesia glomerata (Hymenoptera: Braconidae).</title>
        <authorList>
            <person name="Pinto B.J."/>
            <person name="Weis J.J."/>
            <person name="Gamble T."/>
            <person name="Ode P.J."/>
            <person name="Paul R."/>
            <person name="Zaspel J.M."/>
        </authorList>
    </citation>
    <scope>NUCLEOTIDE SEQUENCE [LARGE SCALE GENOMIC DNA]</scope>
    <source>
        <strain evidence="2">CgM1</strain>
    </source>
</reference>
<organism evidence="2 3">
    <name type="scientific">Cotesia glomerata</name>
    <name type="common">Lepidopteran parasitic wasp</name>
    <name type="synonym">Apanteles glomeratus</name>
    <dbReference type="NCBI Taxonomy" id="32391"/>
    <lineage>
        <taxon>Eukaryota</taxon>
        <taxon>Metazoa</taxon>
        <taxon>Ecdysozoa</taxon>
        <taxon>Arthropoda</taxon>
        <taxon>Hexapoda</taxon>
        <taxon>Insecta</taxon>
        <taxon>Pterygota</taxon>
        <taxon>Neoptera</taxon>
        <taxon>Endopterygota</taxon>
        <taxon>Hymenoptera</taxon>
        <taxon>Apocrita</taxon>
        <taxon>Ichneumonoidea</taxon>
        <taxon>Braconidae</taxon>
        <taxon>Microgastrinae</taxon>
        <taxon>Cotesia</taxon>
    </lineage>
</organism>
<comment type="caution">
    <text evidence="2">The sequence shown here is derived from an EMBL/GenBank/DDBJ whole genome shotgun (WGS) entry which is preliminary data.</text>
</comment>
<feature type="transmembrane region" description="Helical" evidence="1">
    <location>
        <begin position="164"/>
        <end position="184"/>
    </location>
</feature>
<evidence type="ECO:0000313" key="3">
    <source>
        <dbReference type="Proteomes" id="UP000826195"/>
    </source>
</evidence>
<keyword evidence="1" id="KW-1133">Transmembrane helix</keyword>
<evidence type="ECO:0000256" key="1">
    <source>
        <dbReference type="SAM" id="Phobius"/>
    </source>
</evidence>
<keyword evidence="1" id="KW-0812">Transmembrane</keyword>
<name>A0AAV7HT47_COTGL</name>
<proteinExistence type="predicted"/>